<keyword evidence="2" id="KW-1185">Reference proteome</keyword>
<dbReference type="Proteomes" id="UP000233387">
    <property type="component" value="Unassembled WGS sequence"/>
</dbReference>
<evidence type="ECO:0000313" key="2">
    <source>
        <dbReference type="Proteomes" id="UP000233387"/>
    </source>
</evidence>
<proteinExistence type="predicted"/>
<evidence type="ECO:0000313" key="1">
    <source>
        <dbReference type="EMBL" id="PKQ67835.1"/>
    </source>
</evidence>
<accession>A0A2N3IC31</accession>
<dbReference type="PROSITE" id="PS51257">
    <property type="entry name" value="PROKAR_LIPOPROTEIN"/>
    <property type="match status" value="1"/>
</dbReference>
<dbReference type="RefSeq" id="WP_133121560.1">
    <property type="nucleotide sequence ID" value="NZ_NKXO01000029.1"/>
</dbReference>
<protein>
    <recommendedName>
        <fullName evidence="3">Lipoprotein</fullName>
    </recommendedName>
</protein>
<dbReference type="AlphaFoldDB" id="A0A2N3IC31"/>
<sequence>MIKKFLFLLIAGGLLTACKENNTGGEVKKADSTQNVSQDTTKIGNEVAKVASELPSPVDFIAHINQAKLEYNAKYLNNAENVEAYLSTSQRSAINLGVYLVDLGYNSLYMKAQEGLKYLKSVKKLTDQLNILDEQTKEMVLKFEKNLENRDSLLSIAREGYFSIDEYLRKNERTDVATYVLIGAWVEGLYLGTSLLKEIPNYDKDEKYKLALWRIGGQKTSLENLINIVGKMEQNEENKQLLTKLKDLYKAYESVKVENASNDIDVLDIAEVQNADEISDKVLVKTTKKVEINKAAVEQIHTKVSDLRSFLVRK</sequence>
<name>A0A2N3IC31_9BACT</name>
<gene>
    <name evidence="1" type="ORF">Rain11_1853</name>
</gene>
<comment type="caution">
    <text evidence="1">The sequence shown here is derived from an EMBL/GenBank/DDBJ whole genome shotgun (WGS) entry which is preliminary data.</text>
</comment>
<dbReference type="EMBL" id="NKXO01000029">
    <property type="protein sequence ID" value="PKQ67835.1"/>
    <property type="molecule type" value="Genomic_DNA"/>
</dbReference>
<reference evidence="1 2" key="1">
    <citation type="submission" date="2017-06" db="EMBL/GenBank/DDBJ databases">
        <title>Raineya orbicola gen. nov., sp. nov. a slightly thermophilic bacterium of the phylum Bacteroidetes and the description of Raineyaceae fam. nov.</title>
        <authorList>
            <person name="Albuquerque L."/>
            <person name="Polonia A.R.M."/>
            <person name="Barroso C."/>
            <person name="Froufe H.J.C."/>
            <person name="Lage O."/>
            <person name="Lobo-Da-Cunha A."/>
            <person name="Egas C."/>
            <person name="Da Costa M.S."/>
        </authorList>
    </citation>
    <scope>NUCLEOTIDE SEQUENCE [LARGE SCALE GENOMIC DNA]</scope>
    <source>
        <strain evidence="1 2">SPSPC-11</strain>
    </source>
</reference>
<organism evidence="1 2">
    <name type="scientific">Raineya orbicola</name>
    <dbReference type="NCBI Taxonomy" id="2016530"/>
    <lineage>
        <taxon>Bacteria</taxon>
        <taxon>Pseudomonadati</taxon>
        <taxon>Bacteroidota</taxon>
        <taxon>Cytophagia</taxon>
        <taxon>Cytophagales</taxon>
        <taxon>Raineyaceae</taxon>
        <taxon>Raineya</taxon>
    </lineage>
</organism>
<evidence type="ECO:0008006" key="3">
    <source>
        <dbReference type="Google" id="ProtNLM"/>
    </source>
</evidence>
<dbReference type="OrthoDB" id="1116284at2"/>